<dbReference type="Pfam" id="PF00370">
    <property type="entry name" value="FGGY_N"/>
    <property type="match status" value="1"/>
</dbReference>
<dbReference type="PROSITE" id="PS00445">
    <property type="entry name" value="FGGY_KINASES_2"/>
    <property type="match status" value="1"/>
</dbReference>
<dbReference type="Gene3D" id="3.30.420.40">
    <property type="match status" value="2"/>
</dbReference>
<comment type="similarity">
    <text evidence="1 4">Belongs to the FGGY kinase family.</text>
</comment>
<dbReference type="Pfam" id="PF02782">
    <property type="entry name" value="FGGY_C"/>
    <property type="match status" value="1"/>
</dbReference>
<dbReference type="InterPro" id="IPR018483">
    <property type="entry name" value="Carb_kinase_FGGY_CS"/>
</dbReference>
<name>A0A6A7Y7F0_9HYPH</name>
<dbReference type="SUPFAM" id="SSF53067">
    <property type="entry name" value="Actin-like ATPase domain"/>
    <property type="match status" value="2"/>
</dbReference>
<protein>
    <submittedName>
        <fullName evidence="7">Carbohydrate kinase</fullName>
    </submittedName>
</protein>
<dbReference type="InterPro" id="IPR018484">
    <property type="entry name" value="FGGY_N"/>
</dbReference>
<evidence type="ECO:0000256" key="4">
    <source>
        <dbReference type="RuleBase" id="RU003733"/>
    </source>
</evidence>
<dbReference type="CDD" id="cd07802">
    <property type="entry name" value="ASKHA_NBD_FGGY_EcLyxK-like"/>
    <property type="match status" value="1"/>
</dbReference>
<feature type="domain" description="Carbohydrate kinase FGGY N-terminal" evidence="5">
    <location>
        <begin position="5"/>
        <end position="248"/>
    </location>
</feature>
<evidence type="ECO:0000256" key="1">
    <source>
        <dbReference type="ARBA" id="ARBA00009156"/>
    </source>
</evidence>
<dbReference type="EMBL" id="VWNA01000002">
    <property type="protein sequence ID" value="MQT14746.1"/>
    <property type="molecule type" value="Genomic_DNA"/>
</dbReference>
<evidence type="ECO:0000313" key="8">
    <source>
        <dbReference type="Proteomes" id="UP000332515"/>
    </source>
</evidence>
<keyword evidence="8" id="KW-1185">Reference proteome</keyword>
<feature type="domain" description="Carbohydrate kinase FGGY C-terminal" evidence="6">
    <location>
        <begin position="258"/>
        <end position="447"/>
    </location>
</feature>
<dbReference type="PIRSF" id="PIRSF000538">
    <property type="entry name" value="GlpK"/>
    <property type="match status" value="1"/>
</dbReference>
<keyword evidence="3 4" id="KW-0418">Kinase</keyword>
<dbReference type="Proteomes" id="UP000332515">
    <property type="component" value="Unassembled WGS sequence"/>
</dbReference>
<keyword evidence="2 4" id="KW-0808">Transferase</keyword>
<comment type="caution">
    <text evidence="7">The sequence shown here is derived from an EMBL/GenBank/DDBJ whole genome shotgun (WGS) entry which is preliminary data.</text>
</comment>
<accession>A0A6A7Y7F0</accession>
<dbReference type="PANTHER" id="PTHR43095">
    <property type="entry name" value="SUGAR KINASE"/>
    <property type="match status" value="1"/>
</dbReference>
<evidence type="ECO:0000313" key="7">
    <source>
        <dbReference type="EMBL" id="MQT14746.1"/>
    </source>
</evidence>
<evidence type="ECO:0000259" key="5">
    <source>
        <dbReference type="Pfam" id="PF00370"/>
    </source>
</evidence>
<dbReference type="InterPro" id="IPR018485">
    <property type="entry name" value="FGGY_C"/>
</dbReference>
<dbReference type="InterPro" id="IPR043129">
    <property type="entry name" value="ATPase_NBD"/>
</dbReference>
<dbReference type="AlphaFoldDB" id="A0A6A7Y7F0"/>
<dbReference type="GO" id="GO:0016301">
    <property type="term" value="F:kinase activity"/>
    <property type="evidence" value="ECO:0007669"/>
    <property type="project" value="UniProtKB-KW"/>
</dbReference>
<gene>
    <name evidence="7" type="ORF">F0357_19210</name>
</gene>
<dbReference type="GO" id="GO:0016773">
    <property type="term" value="F:phosphotransferase activity, alcohol group as acceptor"/>
    <property type="evidence" value="ECO:0007669"/>
    <property type="project" value="InterPro"/>
</dbReference>
<dbReference type="PANTHER" id="PTHR43095:SF3">
    <property type="entry name" value="L-XYLULOSE_3-KETO-L-GULONATE KINASE"/>
    <property type="match status" value="1"/>
</dbReference>
<dbReference type="InterPro" id="IPR050406">
    <property type="entry name" value="FGGY_Carb_Kinase"/>
</dbReference>
<reference evidence="7 8" key="1">
    <citation type="submission" date="2019-09" db="EMBL/GenBank/DDBJ databases">
        <title>Segnochrobactrum spirostomi gen. nov., sp. nov., isolated from the ciliate Spirostomum cf. yagiui and description of a novel family, Segnochrobactraceae fam. nov. within the order Rhizobiales of the class Alphaproteobacteria.</title>
        <authorList>
            <person name="Akter S."/>
            <person name="Shazib S.U.A."/>
            <person name="Shin M.K."/>
        </authorList>
    </citation>
    <scope>NUCLEOTIDE SEQUENCE [LARGE SCALE GENOMIC DNA]</scope>
    <source>
        <strain evidence="7 8">Sp-1</strain>
    </source>
</reference>
<dbReference type="InterPro" id="IPR000577">
    <property type="entry name" value="Carb_kinase_FGGY"/>
</dbReference>
<evidence type="ECO:0000256" key="3">
    <source>
        <dbReference type="ARBA" id="ARBA00022777"/>
    </source>
</evidence>
<evidence type="ECO:0000256" key="2">
    <source>
        <dbReference type="ARBA" id="ARBA00022679"/>
    </source>
</evidence>
<dbReference type="RefSeq" id="WP_153487914.1">
    <property type="nucleotide sequence ID" value="NZ_VWNA01000002.1"/>
</dbReference>
<sequence>MASLIGIDNGLTVTKAVVFDVDGTPLATARRRLPQEHPRPRFVERDMDGLWRATAAAVREALAASGRPASDVAAIAATAHGDGLYLLDHAKRPLGPGILSLDSRAGAVADAWNASDVADRALHLTGQVPHASAPSAILAWIRDNEPERFARIGYVLACKDWLRFCLSGTIGTDRTEASTSFTNVLTQDFDPEALAIFGLEALQAALPPVARSSERVGSLTAEAAAMTGLLEGTPVAAGLHDVTASALGIGGHEPGRISIVAGTYSINEVVTTRPAVDRRWFCRNAIEPGEWNAMAISPASTANYDWFLDHFCGAERAAEAAGGASIHTVIATELEQAFARPSDIVFHPFLYGSPFGSAASAGFFGVHGWHERGDLLKAVLEGIVFNHRLHVDDLSDGFGASALRISGGGARNPALSQMFADAIGLPVEVSSADEAAAWGAALTAGSAVGLFASPRGGARATTRLLRRHEPNPDRGAALDARYRLFRELATAMRPHWEAIEALAAASRTGGGA</sequence>
<organism evidence="7 8">
    <name type="scientific">Segnochrobactrum spirostomi</name>
    <dbReference type="NCBI Taxonomy" id="2608987"/>
    <lineage>
        <taxon>Bacteria</taxon>
        <taxon>Pseudomonadati</taxon>
        <taxon>Pseudomonadota</taxon>
        <taxon>Alphaproteobacteria</taxon>
        <taxon>Hyphomicrobiales</taxon>
        <taxon>Segnochrobactraceae</taxon>
        <taxon>Segnochrobactrum</taxon>
    </lineage>
</organism>
<evidence type="ECO:0000259" key="6">
    <source>
        <dbReference type="Pfam" id="PF02782"/>
    </source>
</evidence>
<proteinExistence type="inferred from homology"/>
<dbReference type="GO" id="GO:0005975">
    <property type="term" value="P:carbohydrate metabolic process"/>
    <property type="evidence" value="ECO:0007669"/>
    <property type="project" value="InterPro"/>
</dbReference>